<dbReference type="WBParaSite" id="Csp11.Scaffold629.g14798.t1">
    <property type="protein sequence ID" value="Csp11.Scaffold629.g14798.t1"/>
    <property type="gene ID" value="Csp11.Scaffold629.g14798"/>
</dbReference>
<dbReference type="AlphaFoldDB" id="A0A1I7U4M2"/>
<dbReference type="STRING" id="1561998.A0A1I7U4M2"/>
<keyword evidence="1" id="KW-1185">Reference proteome</keyword>
<proteinExistence type="predicted"/>
<accession>A0A1I7U4M2</accession>
<evidence type="ECO:0000313" key="1">
    <source>
        <dbReference type="Proteomes" id="UP000095282"/>
    </source>
</evidence>
<sequence>MTKFQPQCLLTRATKATVTATTTEEEVTGDTVVEEDVAEEATAEGTEALEDTHRIVGVLEITETRTLLYTTKSAPVPILIENTTTVGTKSGMITTETPTVSRLINTTKSALVSILIENTTTVGTKSGMITRGEIIRHMKFDPDRPVSPIEIGDDVREAIRNDAIERNRRLEGGIQEGRINEGRNRGTEMTVVRGRGRNARVIARLRLEQRIPQRTLVERLQLPNNRNWMAGIDLNSSHNDPPQFQDDFVTKREPFSRRICKKEYVGTRLWNPCLFCDGPHKADECCNIVHVRDRKEFINRASRCLRCFQRHHIDNCPHLERDCCKYCHDTSGDLHHPALCDKPKTIFL</sequence>
<reference evidence="2" key="1">
    <citation type="submission" date="2016-11" db="UniProtKB">
        <authorList>
            <consortium name="WormBaseParasite"/>
        </authorList>
    </citation>
    <scope>IDENTIFICATION</scope>
</reference>
<organism evidence="1 2">
    <name type="scientific">Caenorhabditis tropicalis</name>
    <dbReference type="NCBI Taxonomy" id="1561998"/>
    <lineage>
        <taxon>Eukaryota</taxon>
        <taxon>Metazoa</taxon>
        <taxon>Ecdysozoa</taxon>
        <taxon>Nematoda</taxon>
        <taxon>Chromadorea</taxon>
        <taxon>Rhabditida</taxon>
        <taxon>Rhabditina</taxon>
        <taxon>Rhabditomorpha</taxon>
        <taxon>Rhabditoidea</taxon>
        <taxon>Rhabditidae</taxon>
        <taxon>Peloderinae</taxon>
        <taxon>Caenorhabditis</taxon>
    </lineage>
</organism>
<name>A0A1I7U4M2_9PELO</name>
<evidence type="ECO:0000313" key="2">
    <source>
        <dbReference type="WBParaSite" id="Csp11.Scaffold629.g14798.t1"/>
    </source>
</evidence>
<protein>
    <submittedName>
        <fullName evidence="2">Uncharacterized protein</fullName>
    </submittedName>
</protein>
<dbReference type="Proteomes" id="UP000095282">
    <property type="component" value="Unplaced"/>
</dbReference>
<dbReference type="eggNOG" id="KOG0017">
    <property type="taxonomic scope" value="Eukaryota"/>
</dbReference>